<reference evidence="2" key="1">
    <citation type="submission" date="2022-11" db="UniProtKB">
        <authorList>
            <consortium name="WormBaseParasite"/>
        </authorList>
    </citation>
    <scope>IDENTIFICATION</scope>
</reference>
<dbReference type="Proteomes" id="UP000887581">
    <property type="component" value="Unplaced"/>
</dbReference>
<protein>
    <submittedName>
        <fullName evidence="2">Uncharacterized protein</fullName>
    </submittedName>
</protein>
<sequence>MWDPVNVCNPFGFGGLQLPRADPGSCRVRKRPYIDRSQSNIYPSSQYILTVAVRANSAQKPNRRRFKRRNLTVVD</sequence>
<evidence type="ECO:0000313" key="2">
    <source>
        <dbReference type="WBParaSite" id="sdigi.contig71.g3585.t1"/>
    </source>
</evidence>
<evidence type="ECO:0000313" key="1">
    <source>
        <dbReference type="Proteomes" id="UP000887581"/>
    </source>
</evidence>
<dbReference type="WBParaSite" id="sdigi.contig71.g3585.t1">
    <property type="protein sequence ID" value="sdigi.contig71.g3585.t1"/>
    <property type="gene ID" value="sdigi.contig71.g3585"/>
</dbReference>
<accession>A0A915Q6L0</accession>
<dbReference type="AlphaFoldDB" id="A0A915Q6L0"/>
<proteinExistence type="predicted"/>
<keyword evidence="1" id="KW-1185">Reference proteome</keyword>
<name>A0A915Q6L0_9BILA</name>
<organism evidence="1 2">
    <name type="scientific">Setaria digitata</name>
    <dbReference type="NCBI Taxonomy" id="48799"/>
    <lineage>
        <taxon>Eukaryota</taxon>
        <taxon>Metazoa</taxon>
        <taxon>Ecdysozoa</taxon>
        <taxon>Nematoda</taxon>
        <taxon>Chromadorea</taxon>
        <taxon>Rhabditida</taxon>
        <taxon>Spirurina</taxon>
        <taxon>Spiruromorpha</taxon>
        <taxon>Filarioidea</taxon>
        <taxon>Setariidae</taxon>
        <taxon>Setaria</taxon>
    </lineage>
</organism>